<dbReference type="AlphaFoldDB" id="A0A501XE13"/>
<evidence type="ECO:0000259" key="1">
    <source>
        <dbReference type="PROSITE" id="PS50164"/>
    </source>
</evidence>
<dbReference type="EMBL" id="VFSU01000034">
    <property type="protein sequence ID" value="TPE58557.1"/>
    <property type="molecule type" value="Genomic_DNA"/>
</dbReference>
<comment type="caution">
    <text evidence="2">The sequence shown here is derived from an EMBL/GenBank/DDBJ whole genome shotgun (WGS) entry which is preliminary data.</text>
</comment>
<dbReference type="PROSITE" id="PS50164">
    <property type="entry name" value="GIY_YIG"/>
    <property type="match status" value="1"/>
</dbReference>
<keyword evidence="3" id="KW-1185">Reference proteome</keyword>
<accession>A0A501XE13</accession>
<dbReference type="InterPro" id="IPR035901">
    <property type="entry name" value="GIY-YIG_endonuc_sf"/>
</dbReference>
<organism evidence="2 3">
    <name type="scientific">Sandaracinobacter neustonicus</name>
    <dbReference type="NCBI Taxonomy" id="1715348"/>
    <lineage>
        <taxon>Bacteria</taxon>
        <taxon>Pseudomonadati</taxon>
        <taxon>Pseudomonadota</taxon>
        <taxon>Alphaproteobacteria</taxon>
        <taxon>Sphingomonadales</taxon>
        <taxon>Sphingosinicellaceae</taxon>
        <taxon>Sandaracinobacter</taxon>
    </lineage>
</organism>
<proteinExistence type="predicted"/>
<gene>
    <name evidence="2" type="ORF">FJQ54_15965</name>
</gene>
<sequence>MAGMRKKHTRPGLHTIIEDMAERVGQQADGATHVVYVILDPTQPDPLGQFKALPIYVGVSRRIRRRVKQHFRCAAYNEFGNKVIYRRLRNLLLQNVVAEIEVIERFDTKLDAMIAETVHAQRLLKAGYILCNRWFFQRYILTEREMEKVVDRIRYAAAMEAAGWD</sequence>
<protein>
    <recommendedName>
        <fullName evidence="1">GIY-YIG domain-containing protein</fullName>
    </recommendedName>
</protein>
<dbReference type="SUPFAM" id="SSF82771">
    <property type="entry name" value="GIY-YIG endonuclease"/>
    <property type="match status" value="1"/>
</dbReference>
<feature type="domain" description="GIY-YIG" evidence="1">
    <location>
        <begin position="31"/>
        <end position="130"/>
    </location>
</feature>
<dbReference type="RefSeq" id="WP_140929409.1">
    <property type="nucleotide sequence ID" value="NZ_VFSU01000034.1"/>
</dbReference>
<name>A0A501XE13_9SPHN</name>
<evidence type="ECO:0000313" key="2">
    <source>
        <dbReference type="EMBL" id="TPE58557.1"/>
    </source>
</evidence>
<reference evidence="2 3" key="1">
    <citation type="submission" date="2019-06" db="EMBL/GenBank/DDBJ databases">
        <authorList>
            <person name="Lee I."/>
            <person name="Jang G.I."/>
            <person name="Hwang C.Y."/>
        </authorList>
    </citation>
    <scope>NUCLEOTIDE SEQUENCE [LARGE SCALE GENOMIC DNA]</scope>
    <source>
        <strain evidence="2 3">PAMC 28131</strain>
    </source>
</reference>
<evidence type="ECO:0000313" key="3">
    <source>
        <dbReference type="Proteomes" id="UP000319897"/>
    </source>
</evidence>
<dbReference type="OrthoDB" id="7501436at2"/>
<dbReference type="Proteomes" id="UP000319897">
    <property type="component" value="Unassembled WGS sequence"/>
</dbReference>
<dbReference type="InterPro" id="IPR000305">
    <property type="entry name" value="GIY-YIG_endonuc"/>
</dbReference>